<proteinExistence type="predicted"/>
<keyword evidence="1" id="KW-0560">Oxidoreductase</keyword>
<dbReference type="AlphaFoldDB" id="A0A371PUZ6"/>
<dbReference type="OrthoDB" id="241504at2"/>
<dbReference type="Proteomes" id="UP000262477">
    <property type="component" value="Unassembled WGS sequence"/>
</dbReference>
<dbReference type="EMBL" id="QUAC01000310">
    <property type="protein sequence ID" value="REK86295.1"/>
    <property type="molecule type" value="Genomic_DNA"/>
</dbReference>
<dbReference type="Gene3D" id="3.90.180.10">
    <property type="entry name" value="Medium-chain alcohol dehydrogenases, catalytic domain"/>
    <property type="match status" value="1"/>
</dbReference>
<comment type="caution">
    <text evidence="3">The sequence shown here is derived from an EMBL/GenBank/DDBJ whole genome shotgun (WGS) entry which is preliminary data.</text>
</comment>
<accession>A0A371PUZ6</accession>
<gene>
    <name evidence="3" type="ORF">DY245_33740</name>
</gene>
<dbReference type="InterPro" id="IPR013154">
    <property type="entry name" value="ADH-like_N"/>
</dbReference>
<name>A0A371PUZ6_STRIH</name>
<dbReference type="InterPro" id="IPR002328">
    <property type="entry name" value="ADH_Zn_CS"/>
</dbReference>
<dbReference type="GO" id="GO:0016491">
    <property type="term" value="F:oxidoreductase activity"/>
    <property type="evidence" value="ECO:0007669"/>
    <property type="project" value="UniProtKB-KW"/>
</dbReference>
<keyword evidence="4" id="KW-1185">Reference proteome</keyword>
<feature type="domain" description="Alcohol dehydrogenase-like N-terminal" evidence="2">
    <location>
        <begin position="5"/>
        <end position="44"/>
    </location>
</feature>
<evidence type="ECO:0000313" key="4">
    <source>
        <dbReference type="Proteomes" id="UP000262477"/>
    </source>
</evidence>
<dbReference type="PROSITE" id="PS00059">
    <property type="entry name" value="ADH_ZINC"/>
    <property type="match status" value="1"/>
</dbReference>
<protein>
    <recommendedName>
        <fullName evidence="2">Alcohol dehydrogenase-like N-terminal domain-containing protein</fullName>
    </recommendedName>
</protein>
<dbReference type="Pfam" id="PF08240">
    <property type="entry name" value="ADH_N"/>
    <property type="match status" value="1"/>
</dbReference>
<evidence type="ECO:0000313" key="3">
    <source>
        <dbReference type="EMBL" id="REK86295.1"/>
    </source>
</evidence>
<reference evidence="3 4" key="1">
    <citation type="submission" date="2018-08" db="EMBL/GenBank/DDBJ databases">
        <title>Streptomyces NEAU-D10 sp. nov., a novel Actinomycete isolated from soil.</title>
        <authorList>
            <person name="Jin L."/>
        </authorList>
    </citation>
    <scope>NUCLEOTIDE SEQUENCE [LARGE SCALE GENOMIC DNA]</scope>
    <source>
        <strain evidence="3 4">NEAU-D10</strain>
    </source>
</reference>
<dbReference type="InterPro" id="IPR011032">
    <property type="entry name" value="GroES-like_sf"/>
</dbReference>
<evidence type="ECO:0000259" key="2">
    <source>
        <dbReference type="Pfam" id="PF08240"/>
    </source>
</evidence>
<organism evidence="3 4">
    <name type="scientific">Streptomyces inhibens</name>
    <dbReference type="NCBI Taxonomy" id="2293571"/>
    <lineage>
        <taxon>Bacteria</taxon>
        <taxon>Bacillati</taxon>
        <taxon>Actinomycetota</taxon>
        <taxon>Actinomycetes</taxon>
        <taxon>Kitasatosporales</taxon>
        <taxon>Streptomycetaceae</taxon>
        <taxon>Streptomyces</taxon>
    </lineage>
</organism>
<evidence type="ECO:0000256" key="1">
    <source>
        <dbReference type="ARBA" id="ARBA00023002"/>
    </source>
</evidence>
<dbReference type="SUPFAM" id="SSF50129">
    <property type="entry name" value="GroES-like"/>
    <property type="match status" value="1"/>
</dbReference>
<dbReference type="GO" id="GO:0008270">
    <property type="term" value="F:zinc ion binding"/>
    <property type="evidence" value="ECO:0007669"/>
    <property type="project" value="InterPro"/>
</dbReference>
<sequence length="78" mass="8020">MPVDPEATLGHEAVGVVHALGSAVEGLSDGERVAVSGVTPCSEGRFPVGRCPAAVMRSAGPALLRRSRLASRCPGHFR</sequence>